<accession>A0ABS1BR93</accession>
<dbReference type="RefSeq" id="WP_200521743.1">
    <property type="nucleotide sequence ID" value="NZ_JAEHNZ010000001.1"/>
</dbReference>
<dbReference type="PANTHER" id="PTHR37419">
    <property type="entry name" value="SERINE/THREONINE-PROTEIN KINASE TOXIN HIPA"/>
    <property type="match status" value="1"/>
</dbReference>
<sequence length="447" mass="50557">MQPENLTLQIFHHQQWHDAAELSFNENFVCTHLDYLNDYAFCQDENGDFLCWEKDDSYALGLNYPVNIMGYQNQPFTFLDDIIPAGASRRYWIRHLGIGRQPENQQNYTLLQRGTIAPIGNVRIKQAVPHEAATRRFQAAEAINRQADFLEYAQEHGAIAGGATGAGGEAPKLLLRQTPSGEVWIDNQQDGKSADAYYLVKYPRNQRTPIDCDILRAEFYFYHELAALGFATINTRQMKLEEGEHYPSLWLPRFDVEQAQGQTVRLAMESVYSLLERGAGSYLNHGETLRAIVRKIQHSHLVQAQGFQLDAGAWISQWLQRDLLNIAFGNSDNHGRNTAFIRRAGSIEFAPVYDFAPMKADPEGIIRSTTWGAPLENGGEYDFSAIAQSFADLADPDALLAELQSTAAKLLDLKHNLRQRGVPSRILEMAGLGYDYLPEKFQRWGLL</sequence>
<dbReference type="EMBL" id="JAEHNZ010000001">
    <property type="protein sequence ID" value="MBK0395698.1"/>
    <property type="molecule type" value="Genomic_DNA"/>
</dbReference>
<gene>
    <name evidence="5" type="ORF">JDW22_03630</name>
</gene>
<comment type="caution">
    <text evidence="5">The sequence shown here is derived from an EMBL/GenBank/DDBJ whole genome shotgun (WGS) entry which is preliminary data.</text>
</comment>
<dbReference type="InterPro" id="IPR016869">
    <property type="entry name" value="UCP028135_HipA-like"/>
</dbReference>
<dbReference type="InterPro" id="IPR052028">
    <property type="entry name" value="HipA_Ser/Thr_kinase"/>
</dbReference>
<organism evidence="5 6">
    <name type="scientific">Kingella bonacorsii</name>
    <dbReference type="NCBI Taxonomy" id="2796361"/>
    <lineage>
        <taxon>Bacteria</taxon>
        <taxon>Pseudomonadati</taxon>
        <taxon>Pseudomonadota</taxon>
        <taxon>Betaproteobacteria</taxon>
        <taxon>Neisseriales</taxon>
        <taxon>Neisseriaceae</taxon>
        <taxon>Kingella</taxon>
    </lineage>
</organism>
<dbReference type="InterPro" id="IPR012893">
    <property type="entry name" value="HipA-like_C"/>
</dbReference>
<evidence type="ECO:0000313" key="6">
    <source>
        <dbReference type="Proteomes" id="UP000614058"/>
    </source>
</evidence>
<dbReference type="PIRSF" id="PIRSF028135">
    <property type="entry name" value="UCP028135_HipA-like"/>
    <property type="match status" value="1"/>
</dbReference>
<evidence type="ECO:0000259" key="4">
    <source>
        <dbReference type="Pfam" id="PF07804"/>
    </source>
</evidence>
<dbReference type="Pfam" id="PF07804">
    <property type="entry name" value="HipA_C"/>
    <property type="match status" value="1"/>
</dbReference>
<evidence type="ECO:0000256" key="2">
    <source>
        <dbReference type="ARBA" id="ARBA00022679"/>
    </source>
</evidence>
<feature type="domain" description="HipA-like C-terminal" evidence="4">
    <location>
        <begin position="165"/>
        <end position="400"/>
    </location>
</feature>
<evidence type="ECO:0000256" key="3">
    <source>
        <dbReference type="ARBA" id="ARBA00022777"/>
    </source>
</evidence>
<reference evidence="5 6" key="1">
    <citation type="journal article" date="2021" name="Pathogens">
        <title>Isolation and Characterization of Kingella bonacorsii sp. nov., A Novel Kingella Species Detected in a Stable Periodontitis Subject.</title>
        <authorList>
            <person name="Antezack A."/>
            <person name="Boxberger M."/>
            <person name="Rolland C."/>
            <person name="Monnet-Corti V."/>
            <person name="La Scola B."/>
        </authorList>
    </citation>
    <scope>NUCLEOTIDE SEQUENCE [LARGE SCALE GENOMIC DNA]</scope>
    <source>
        <strain evidence="5 6">Marseille-Q4569</strain>
    </source>
</reference>
<protein>
    <submittedName>
        <fullName evidence="5">Type II toxin-antitoxin system HipA family toxin</fullName>
    </submittedName>
</protein>
<keyword evidence="2" id="KW-0808">Transferase</keyword>
<evidence type="ECO:0000313" key="5">
    <source>
        <dbReference type="EMBL" id="MBK0395698.1"/>
    </source>
</evidence>
<comment type="similarity">
    <text evidence="1">Belongs to the HipA Ser/Thr kinase family.</text>
</comment>
<dbReference type="Proteomes" id="UP000614058">
    <property type="component" value="Unassembled WGS sequence"/>
</dbReference>
<keyword evidence="6" id="KW-1185">Reference proteome</keyword>
<proteinExistence type="inferred from homology"/>
<dbReference type="PANTHER" id="PTHR37419:SF8">
    <property type="entry name" value="TOXIN YJJJ"/>
    <property type="match status" value="1"/>
</dbReference>
<name>A0ABS1BR93_9NEIS</name>
<evidence type="ECO:0000256" key="1">
    <source>
        <dbReference type="ARBA" id="ARBA00010164"/>
    </source>
</evidence>
<keyword evidence="3" id="KW-0418">Kinase</keyword>